<feature type="compositionally biased region" description="Polar residues" evidence="6">
    <location>
        <begin position="193"/>
        <end position="210"/>
    </location>
</feature>
<evidence type="ECO:0000256" key="2">
    <source>
        <dbReference type="ARBA" id="ARBA00023015"/>
    </source>
</evidence>
<dbReference type="GO" id="GO:0000981">
    <property type="term" value="F:DNA-binding transcription factor activity, RNA polymerase II-specific"/>
    <property type="evidence" value="ECO:0007669"/>
    <property type="project" value="TreeGrafter"/>
</dbReference>
<dbReference type="InterPro" id="IPR011598">
    <property type="entry name" value="bHLH_dom"/>
</dbReference>
<feature type="compositionally biased region" description="Polar residues" evidence="6">
    <location>
        <begin position="18"/>
        <end position="37"/>
    </location>
</feature>
<name>A0AAW2SY96_9LAMI</name>
<dbReference type="PANTHER" id="PTHR16223">
    <property type="entry name" value="TRANSCRIPTION FACTOR BHLH83-RELATED"/>
    <property type="match status" value="1"/>
</dbReference>
<evidence type="ECO:0000256" key="1">
    <source>
        <dbReference type="ARBA" id="ARBA00004123"/>
    </source>
</evidence>
<feature type="compositionally biased region" description="Polar residues" evidence="6">
    <location>
        <begin position="165"/>
        <end position="177"/>
    </location>
</feature>
<feature type="region of interest" description="Disordered" evidence="6">
    <location>
        <begin position="1"/>
        <end position="37"/>
    </location>
</feature>
<proteinExistence type="predicted"/>
<dbReference type="PROSITE" id="PS50888">
    <property type="entry name" value="BHLH"/>
    <property type="match status" value="1"/>
</dbReference>
<keyword evidence="5" id="KW-0539">Nucleus</keyword>
<dbReference type="FunFam" id="4.10.280.10:FF:000021">
    <property type="entry name" value="Transcription factor bHLH130 family"/>
    <property type="match status" value="1"/>
</dbReference>
<comment type="caution">
    <text evidence="8">The sequence shown here is derived from an EMBL/GenBank/DDBJ whole genome shotgun (WGS) entry which is preliminary data.</text>
</comment>
<keyword evidence="2" id="KW-0805">Transcription regulation</keyword>
<dbReference type="Pfam" id="PF00010">
    <property type="entry name" value="HLH"/>
    <property type="match status" value="1"/>
</dbReference>
<dbReference type="SMART" id="SM00353">
    <property type="entry name" value="HLH"/>
    <property type="match status" value="1"/>
</dbReference>
<comment type="subcellular location">
    <subcellularLocation>
        <location evidence="1">Nucleus</location>
    </subcellularLocation>
</comment>
<accession>A0AAW2SY96</accession>
<evidence type="ECO:0000256" key="5">
    <source>
        <dbReference type="ARBA" id="ARBA00023242"/>
    </source>
</evidence>
<dbReference type="EMBL" id="JACGWM010000001">
    <property type="protein sequence ID" value="KAL0397539.1"/>
    <property type="molecule type" value="Genomic_DNA"/>
</dbReference>
<feature type="compositionally biased region" description="Basic and acidic residues" evidence="6">
    <location>
        <begin position="1"/>
        <end position="17"/>
    </location>
</feature>
<feature type="domain" description="BHLH" evidence="7">
    <location>
        <begin position="306"/>
        <end position="356"/>
    </location>
</feature>
<gene>
    <name evidence="8" type="ORF">Scaly_0202300</name>
</gene>
<dbReference type="PANTHER" id="PTHR16223:SF345">
    <property type="entry name" value="TRANSCRIPTION FACTOR BHLH130-LIKE"/>
    <property type="match status" value="1"/>
</dbReference>
<evidence type="ECO:0000256" key="3">
    <source>
        <dbReference type="ARBA" id="ARBA00023125"/>
    </source>
</evidence>
<dbReference type="GO" id="GO:0046983">
    <property type="term" value="F:protein dimerization activity"/>
    <property type="evidence" value="ECO:0007669"/>
    <property type="project" value="InterPro"/>
</dbReference>
<organism evidence="8">
    <name type="scientific">Sesamum calycinum</name>
    <dbReference type="NCBI Taxonomy" id="2727403"/>
    <lineage>
        <taxon>Eukaryota</taxon>
        <taxon>Viridiplantae</taxon>
        <taxon>Streptophyta</taxon>
        <taxon>Embryophyta</taxon>
        <taxon>Tracheophyta</taxon>
        <taxon>Spermatophyta</taxon>
        <taxon>Magnoliopsida</taxon>
        <taxon>eudicotyledons</taxon>
        <taxon>Gunneridae</taxon>
        <taxon>Pentapetalae</taxon>
        <taxon>asterids</taxon>
        <taxon>lamiids</taxon>
        <taxon>Lamiales</taxon>
        <taxon>Pedaliaceae</taxon>
        <taxon>Sesamum</taxon>
    </lineage>
</organism>
<dbReference type="AlphaFoldDB" id="A0AAW2SY96"/>
<protein>
    <submittedName>
        <fullName evidence="8">Transcription factor</fullName>
    </submittedName>
</protein>
<reference evidence="8" key="2">
    <citation type="journal article" date="2024" name="Plant">
        <title>Genomic evolution and insights into agronomic trait innovations of Sesamum species.</title>
        <authorList>
            <person name="Miao H."/>
            <person name="Wang L."/>
            <person name="Qu L."/>
            <person name="Liu H."/>
            <person name="Sun Y."/>
            <person name="Le M."/>
            <person name="Wang Q."/>
            <person name="Wei S."/>
            <person name="Zheng Y."/>
            <person name="Lin W."/>
            <person name="Duan Y."/>
            <person name="Cao H."/>
            <person name="Xiong S."/>
            <person name="Wang X."/>
            <person name="Wei L."/>
            <person name="Li C."/>
            <person name="Ma Q."/>
            <person name="Ju M."/>
            <person name="Zhao R."/>
            <person name="Li G."/>
            <person name="Mu C."/>
            <person name="Tian Q."/>
            <person name="Mei H."/>
            <person name="Zhang T."/>
            <person name="Gao T."/>
            <person name="Zhang H."/>
        </authorList>
    </citation>
    <scope>NUCLEOTIDE SEQUENCE</scope>
    <source>
        <strain evidence="8">KEN8</strain>
    </source>
</reference>
<evidence type="ECO:0000256" key="6">
    <source>
        <dbReference type="SAM" id="MobiDB-lite"/>
    </source>
</evidence>
<dbReference type="Gene3D" id="4.10.280.10">
    <property type="entry name" value="Helix-loop-helix DNA-binding domain"/>
    <property type="match status" value="1"/>
</dbReference>
<dbReference type="InterPro" id="IPR045843">
    <property type="entry name" value="IND-like"/>
</dbReference>
<reference evidence="8" key="1">
    <citation type="submission" date="2020-06" db="EMBL/GenBank/DDBJ databases">
        <authorList>
            <person name="Li T."/>
            <person name="Hu X."/>
            <person name="Zhang T."/>
            <person name="Song X."/>
            <person name="Zhang H."/>
            <person name="Dai N."/>
            <person name="Sheng W."/>
            <person name="Hou X."/>
            <person name="Wei L."/>
        </authorList>
    </citation>
    <scope>NUCLEOTIDE SEQUENCE</scope>
    <source>
        <strain evidence="8">KEN8</strain>
        <tissue evidence="8">Leaf</tissue>
    </source>
</reference>
<sequence>MRCGSDDVRDNKQKQEQHSNSSSFLLSNPGGNQSSFKHVSAAEGDFFKTRDQFMGSDLFHNQSQQSCGLARYRSAPSSFLAALLDSTTDNSSSGDESEAMLISAFMNGPPDLNHKGNDNNGGNQVLQYPQHMKQEVGLSRIPDPGYGVMGEVGNYRVHNQAKANASASNGMSNHMNFSSAASSSSRYMPSIPENVNESISTHNPENGQSRNGNNGNGREYESAFTHDSWNGSPFNNLKRNRDGDLKMFSNFNGLENQNGETRKSTPGLVHHLSLPKNSSAEMAEVEKFLQFQQDTVPCQIRAKRGCATHPRSIAERMRRTRISEKMKKLQDLFPNMDKQTNTADMLDLAVEYIKDLQKQVQTLSETRAKCSCSTKPRQTSPTT</sequence>
<feature type="compositionally biased region" description="Polar residues" evidence="6">
    <location>
        <begin position="225"/>
        <end position="235"/>
    </location>
</feature>
<evidence type="ECO:0000313" key="8">
    <source>
        <dbReference type="EMBL" id="KAL0397539.1"/>
    </source>
</evidence>
<dbReference type="GO" id="GO:0005634">
    <property type="term" value="C:nucleus"/>
    <property type="evidence" value="ECO:0007669"/>
    <property type="project" value="UniProtKB-SubCell"/>
</dbReference>
<dbReference type="InterPro" id="IPR036638">
    <property type="entry name" value="HLH_DNA-bd_sf"/>
</dbReference>
<feature type="region of interest" description="Disordered" evidence="6">
    <location>
        <begin position="165"/>
        <end position="235"/>
    </location>
</feature>
<evidence type="ECO:0000256" key="4">
    <source>
        <dbReference type="ARBA" id="ARBA00023163"/>
    </source>
</evidence>
<keyword evidence="3" id="KW-0238">DNA-binding</keyword>
<evidence type="ECO:0000259" key="7">
    <source>
        <dbReference type="PROSITE" id="PS50888"/>
    </source>
</evidence>
<keyword evidence="4" id="KW-0804">Transcription</keyword>
<dbReference type="GO" id="GO:0000978">
    <property type="term" value="F:RNA polymerase II cis-regulatory region sequence-specific DNA binding"/>
    <property type="evidence" value="ECO:0007669"/>
    <property type="project" value="TreeGrafter"/>
</dbReference>
<dbReference type="SUPFAM" id="SSF47459">
    <property type="entry name" value="HLH, helix-loop-helix DNA-binding domain"/>
    <property type="match status" value="1"/>
</dbReference>